<dbReference type="KEGG" id="shi:Shel_23170"/>
<gene>
    <name evidence="6" type="ordered locus">Shel_23170</name>
</gene>
<proteinExistence type="predicted"/>
<dbReference type="GO" id="GO:0003677">
    <property type="term" value="F:DNA binding"/>
    <property type="evidence" value="ECO:0007669"/>
    <property type="project" value="UniProtKB-KW"/>
</dbReference>
<protein>
    <submittedName>
        <fullName evidence="6">Response regulator containing a CheY-like receiver domain and an HTH DNA-binding domain</fullName>
    </submittedName>
</protein>
<dbReference type="InterPro" id="IPR016032">
    <property type="entry name" value="Sig_transdc_resp-reg_C-effctor"/>
</dbReference>
<keyword evidence="7" id="KW-1185">Reference proteome</keyword>
<evidence type="ECO:0000256" key="3">
    <source>
        <dbReference type="ARBA" id="ARBA00023163"/>
    </source>
</evidence>
<accession>C7N1A4</accession>
<evidence type="ECO:0000313" key="6">
    <source>
        <dbReference type="EMBL" id="ACV23326.1"/>
    </source>
</evidence>
<dbReference type="RefSeq" id="WP_012799426.1">
    <property type="nucleotide sequence ID" value="NC_013165.1"/>
</dbReference>
<dbReference type="PRINTS" id="PR00038">
    <property type="entry name" value="HTHLUXR"/>
</dbReference>
<feature type="transmembrane region" description="Helical" evidence="4">
    <location>
        <begin position="286"/>
        <end position="309"/>
    </location>
</feature>
<dbReference type="SUPFAM" id="SSF46894">
    <property type="entry name" value="C-terminal effector domain of the bipartite response regulators"/>
    <property type="match status" value="1"/>
</dbReference>
<feature type="transmembrane region" description="Helical" evidence="4">
    <location>
        <begin position="262"/>
        <end position="280"/>
    </location>
</feature>
<dbReference type="SMART" id="SM00421">
    <property type="entry name" value="HTH_LUXR"/>
    <property type="match status" value="1"/>
</dbReference>
<organism evidence="6 7">
    <name type="scientific">Slackia heliotrinireducens (strain ATCC 29202 / DSM 20476 / NCTC 11029 / RHS 1)</name>
    <name type="common">Peptococcus heliotrinreducens</name>
    <dbReference type="NCBI Taxonomy" id="471855"/>
    <lineage>
        <taxon>Bacteria</taxon>
        <taxon>Bacillati</taxon>
        <taxon>Actinomycetota</taxon>
        <taxon>Coriobacteriia</taxon>
        <taxon>Eggerthellales</taxon>
        <taxon>Eggerthellaceae</taxon>
        <taxon>Slackia</taxon>
    </lineage>
</organism>
<keyword evidence="1" id="KW-0805">Transcription regulation</keyword>
<dbReference type="GO" id="GO:0006355">
    <property type="term" value="P:regulation of DNA-templated transcription"/>
    <property type="evidence" value="ECO:0007669"/>
    <property type="project" value="InterPro"/>
</dbReference>
<dbReference type="Pfam" id="PF00196">
    <property type="entry name" value="GerE"/>
    <property type="match status" value="1"/>
</dbReference>
<evidence type="ECO:0000256" key="2">
    <source>
        <dbReference type="ARBA" id="ARBA00023125"/>
    </source>
</evidence>
<keyword evidence="4" id="KW-1133">Transmembrane helix</keyword>
<dbReference type="PANTHER" id="PTHR44688">
    <property type="entry name" value="DNA-BINDING TRANSCRIPTIONAL ACTIVATOR DEVR_DOSR"/>
    <property type="match status" value="1"/>
</dbReference>
<feature type="transmembrane region" description="Helical" evidence="4">
    <location>
        <begin position="198"/>
        <end position="219"/>
    </location>
</feature>
<feature type="transmembrane region" description="Helical" evidence="4">
    <location>
        <begin position="114"/>
        <end position="136"/>
    </location>
</feature>
<feature type="transmembrane region" description="Helical" evidence="4">
    <location>
        <begin position="26"/>
        <end position="57"/>
    </location>
</feature>
<name>C7N1A4_SLAHD</name>
<keyword evidence="4" id="KW-0472">Membrane</keyword>
<feature type="transmembrane region" description="Helical" evidence="4">
    <location>
        <begin position="231"/>
        <end position="250"/>
    </location>
</feature>
<feature type="transmembrane region" description="Helical" evidence="4">
    <location>
        <begin position="359"/>
        <end position="380"/>
    </location>
</feature>
<dbReference type="Gene3D" id="1.10.10.10">
    <property type="entry name" value="Winged helix-like DNA-binding domain superfamily/Winged helix DNA-binding domain"/>
    <property type="match status" value="1"/>
</dbReference>
<sequence>MTIDPNGKSWPQGMRTGDVLLLFAPFAWMAAATMVSVDAFFGGNIGLAVGCLVVVAARFRSDWLGRSGIVSAVLMAMPAAALAVPSGAVVWWALGGIGASFATVRSFERVSDVGPAAAVATTCMTLAAVELMRLILTAACGAAGLASDFEGLVLAVGAALWQGACAVGKPLPDEAGPEADTSGSRPAAQNPPRPTASYLACLCVPFAVLLFAFGFTYSFSVAILGQNASSSVLLSAVCGIVAIALVYVWITTKMGASDVGHTADVVVLLLAAVLLFALFVDRDSKVVLLAVMQSARVVAFAVVWLLVLAFALRGTYDAQRAIAAVLMALGVLVALGLTVSRTPAAVEFLGEFPREGVYLFVGCEILLSVYGLVEMAGFYFEDSKSKELTLVLETSFIDRRCEEVGRAHALTDREVEIIKLLCYGRSRAAIAESLFLSENTVKWYCRQIYQKLDIHKKQELLTLVGVDGDGWQGA</sequence>
<dbReference type="PANTHER" id="PTHR44688:SF16">
    <property type="entry name" value="DNA-BINDING TRANSCRIPTIONAL ACTIVATOR DEVR_DOSR"/>
    <property type="match status" value="1"/>
</dbReference>
<dbReference type="Proteomes" id="UP000002026">
    <property type="component" value="Chromosome"/>
</dbReference>
<dbReference type="InterPro" id="IPR000792">
    <property type="entry name" value="Tscrpt_reg_LuxR_C"/>
</dbReference>
<keyword evidence="3" id="KW-0804">Transcription</keyword>
<dbReference type="EMBL" id="CP001684">
    <property type="protein sequence ID" value="ACV23326.1"/>
    <property type="molecule type" value="Genomic_DNA"/>
</dbReference>
<dbReference type="HOGENOM" id="CLU_576043_0_0_11"/>
<dbReference type="eggNOG" id="COG2197">
    <property type="taxonomic scope" value="Bacteria"/>
</dbReference>
<feature type="transmembrane region" description="Helical" evidence="4">
    <location>
        <begin position="69"/>
        <end position="94"/>
    </location>
</feature>
<dbReference type="AlphaFoldDB" id="C7N1A4"/>
<evidence type="ECO:0000259" key="5">
    <source>
        <dbReference type="PROSITE" id="PS50043"/>
    </source>
</evidence>
<feature type="transmembrane region" description="Helical" evidence="4">
    <location>
        <begin position="321"/>
        <end position="339"/>
    </location>
</feature>
<dbReference type="STRING" id="471855.Shel_23170"/>
<reference evidence="6 7" key="1">
    <citation type="journal article" date="2009" name="Stand. Genomic Sci.">
        <title>Complete genome sequence of Slackia heliotrinireducens type strain (RHS 1).</title>
        <authorList>
            <person name="Pukall R."/>
            <person name="Lapidus A."/>
            <person name="Nolan M."/>
            <person name="Copeland A."/>
            <person name="Glavina Del Rio T."/>
            <person name="Lucas S."/>
            <person name="Chen F."/>
            <person name="Tice H."/>
            <person name="Cheng J.F."/>
            <person name="Chertkov O."/>
            <person name="Bruce D."/>
            <person name="Goodwin L."/>
            <person name="Kuske C."/>
            <person name="Brettin T."/>
            <person name="Detter J.C."/>
            <person name="Han C."/>
            <person name="Pitluck S."/>
            <person name="Pati A."/>
            <person name="Mavrommatis K."/>
            <person name="Ivanova N."/>
            <person name="Ovchinnikova G."/>
            <person name="Chen A."/>
            <person name="Palaniappan K."/>
            <person name="Schneider S."/>
            <person name="Rohde M."/>
            <person name="Chain P."/>
            <person name="D'haeseleer P."/>
            <person name="Goker M."/>
            <person name="Bristow J."/>
            <person name="Eisen J.A."/>
            <person name="Markowitz V."/>
            <person name="Kyrpides N.C."/>
            <person name="Klenk H.P."/>
            <person name="Hugenholtz P."/>
        </authorList>
    </citation>
    <scope>NUCLEOTIDE SEQUENCE [LARGE SCALE GENOMIC DNA]</scope>
    <source>
        <strain evidence="7">ATCC 29202 / DSM 20476 / NCTC 11029 / RHS 1</strain>
    </source>
</reference>
<feature type="domain" description="HTH luxR-type" evidence="5">
    <location>
        <begin position="403"/>
        <end position="468"/>
    </location>
</feature>
<keyword evidence="2 6" id="KW-0238">DNA-binding</keyword>
<evidence type="ECO:0000256" key="1">
    <source>
        <dbReference type="ARBA" id="ARBA00023015"/>
    </source>
</evidence>
<dbReference type="InterPro" id="IPR036388">
    <property type="entry name" value="WH-like_DNA-bd_sf"/>
</dbReference>
<evidence type="ECO:0000256" key="4">
    <source>
        <dbReference type="SAM" id="Phobius"/>
    </source>
</evidence>
<evidence type="ECO:0000313" key="7">
    <source>
        <dbReference type="Proteomes" id="UP000002026"/>
    </source>
</evidence>
<keyword evidence="4" id="KW-0812">Transmembrane</keyword>
<dbReference type="PROSITE" id="PS50043">
    <property type="entry name" value="HTH_LUXR_2"/>
    <property type="match status" value="1"/>
</dbReference>
<dbReference type="CDD" id="cd06170">
    <property type="entry name" value="LuxR_C_like"/>
    <property type="match status" value="1"/>
</dbReference>